<feature type="compositionally biased region" description="Low complexity" evidence="18">
    <location>
        <begin position="863"/>
        <end position="876"/>
    </location>
</feature>
<keyword evidence="8 17" id="KW-0863">Zinc-finger</keyword>
<dbReference type="GO" id="GO:0009507">
    <property type="term" value="C:chloroplast"/>
    <property type="evidence" value="ECO:0007669"/>
    <property type="project" value="UniProtKB-SubCell"/>
</dbReference>
<dbReference type="EC" id="2.7.1.182" evidence="15"/>
<keyword evidence="4" id="KW-0934">Plastid</keyword>
<evidence type="ECO:0000256" key="10">
    <source>
        <dbReference type="ARBA" id="ARBA00022833"/>
    </source>
</evidence>
<dbReference type="InterPro" id="IPR002893">
    <property type="entry name" value="Znf_MYND"/>
</dbReference>
<dbReference type="GO" id="GO:0008270">
    <property type="term" value="F:zinc ion binding"/>
    <property type="evidence" value="ECO:0007669"/>
    <property type="project" value="UniProtKB-KW"/>
</dbReference>
<feature type="region of interest" description="Disordered" evidence="18">
    <location>
        <begin position="1"/>
        <end position="26"/>
    </location>
</feature>
<evidence type="ECO:0000256" key="15">
    <source>
        <dbReference type="ARBA" id="ARBA00039024"/>
    </source>
</evidence>
<dbReference type="PANTHER" id="PTHR32523:SF8">
    <property type="entry name" value="DOLICHOL KINASE"/>
    <property type="match status" value="1"/>
</dbReference>
<evidence type="ECO:0000256" key="3">
    <source>
        <dbReference type="ARBA" id="ARBA00022528"/>
    </source>
</evidence>
<evidence type="ECO:0000256" key="11">
    <source>
        <dbReference type="ARBA" id="ARBA00022946"/>
    </source>
</evidence>
<evidence type="ECO:0000256" key="2">
    <source>
        <dbReference type="ARBA" id="ARBA00010794"/>
    </source>
</evidence>
<evidence type="ECO:0000256" key="7">
    <source>
        <dbReference type="ARBA" id="ARBA00022723"/>
    </source>
</evidence>
<keyword evidence="5" id="KW-0808">Transferase</keyword>
<evidence type="ECO:0000256" key="8">
    <source>
        <dbReference type="ARBA" id="ARBA00022771"/>
    </source>
</evidence>
<evidence type="ECO:0000256" key="17">
    <source>
        <dbReference type="PROSITE-ProRule" id="PRU00134"/>
    </source>
</evidence>
<keyword evidence="21" id="KW-1185">Reference proteome</keyword>
<keyword evidence="11" id="KW-0809">Transit peptide</keyword>
<evidence type="ECO:0000259" key="19">
    <source>
        <dbReference type="PROSITE" id="PS50865"/>
    </source>
</evidence>
<keyword evidence="7" id="KW-0479">Metal-binding</keyword>
<evidence type="ECO:0000313" key="20">
    <source>
        <dbReference type="EMBL" id="GFR44844.1"/>
    </source>
</evidence>
<evidence type="ECO:0000256" key="14">
    <source>
        <dbReference type="ARBA" id="ARBA00024015"/>
    </source>
</evidence>
<feature type="region of interest" description="Disordered" evidence="18">
    <location>
        <begin position="859"/>
        <end position="884"/>
    </location>
</feature>
<protein>
    <recommendedName>
        <fullName evidence="15">phytol kinase</fullName>
        <ecNumber evidence="15">2.7.1.182</ecNumber>
    </recommendedName>
</protein>
<dbReference type="GO" id="GO:0010276">
    <property type="term" value="F:phytol kinase activity"/>
    <property type="evidence" value="ECO:0007669"/>
    <property type="project" value="UniProtKB-EC"/>
</dbReference>
<comment type="subcellular location">
    <subcellularLocation>
        <location evidence="1">Plastid</location>
        <location evidence="1">Chloroplast membrane</location>
        <topology evidence="1">Multi-pass membrane protein</topology>
    </subcellularLocation>
</comment>
<reference evidence="20 21" key="1">
    <citation type="journal article" date="2021" name="Sci. Rep.">
        <title>Genome sequencing of the multicellular alga Astrephomene provides insights into convergent evolution of germ-soma differentiation.</title>
        <authorList>
            <person name="Yamashita S."/>
            <person name="Yamamoto K."/>
            <person name="Matsuzaki R."/>
            <person name="Suzuki S."/>
            <person name="Yamaguchi H."/>
            <person name="Hirooka S."/>
            <person name="Minakuchi Y."/>
            <person name="Miyagishima S."/>
            <person name="Kawachi M."/>
            <person name="Toyoda A."/>
            <person name="Nozaki H."/>
        </authorList>
    </citation>
    <scope>NUCLEOTIDE SEQUENCE [LARGE SCALE GENOMIC DNA]</scope>
    <source>
        <strain evidence="20 21">NIES-4017</strain>
    </source>
</reference>
<keyword evidence="9" id="KW-0418">Kinase</keyword>
<dbReference type="InterPro" id="IPR039606">
    <property type="entry name" value="Phytol/farnesol_kinase"/>
</dbReference>
<organism evidence="20 21">
    <name type="scientific">Astrephomene gubernaculifera</name>
    <dbReference type="NCBI Taxonomy" id="47775"/>
    <lineage>
        <taxon>Eukaryota</taxon>
        <taxon>Viridiplantae</taxon>
        <taxon>Chlorophyta</taxon>
        <taxon>core chlorophytes</taxon>
        <taxon>Chlorophyceae</taxon>
        <taxon>CS clade</taxon>
        <taxon>Chlamydomonadales</taxon>
        <taxon>Astrephomenaceae</taxon>
        <taxon>Astrephomene</taxon>
    </lineage>
</organism>
<keyword evidence="13" id="KW-0472">Membrane</keyword>
<evidence type="ECO:0000256" key="6">
    <source>
        <dbReference type="ARBA" id="ARBA00022692"/>
    </source>
</evidence>
<dbReference type="AlphaFoldDB" id="A0AAD3DPG2"/>
<evidence type="ECO:0000313" key="21">
    <source>
        <dbReference type="Proteomes" id="UP001054857"/>
    </source>
</evidence>
<evidence type="ECO:0000256" key="18">
    <source>
        <dbReference type="SAM" id="MobiDB-lite"/>
    </source>
</evidence>
<comment type="catalytic activity">
    <reaction evidence="16">
        <text>phytol + CTP = phytyl phosphate + CDP + H(+)</text>
        <dbReference type="Rhea" id="RHEA:38055"/>
        <dbReference type="ChEBI" id="CHEBI:15378"/>
        <dbReference type="ChEBI" id="CHEBI:17327"/>
        <dbReference type="ChEBI" id="CHEBI:37563"/>
        <dbReference type="ChEBI" id="CHEBI:58069"/>
        <dbReference type="ChEBI" id="CHEBI:75483"/>
        <dbReference type="EC" id="2.7.1.182"/>
    </reaction>
</comment>
<keyword evidence="12" id="KW-1133">Transmembrane helix</keyword>
<feature type="domain" description="MYND-type" evidence="19">
    <location>
        <begin position="962"/>
        <end position="1007"/>
    </location>
</feature>
<evidence type="ECO:0000256" key="9">
    <source>
        <dbReference type="ARBA" id="ARBA00022777"/>
    </source>
</evidence>
<dbReference type="PROSITE" id="PS50865">
    <property type="entry name" value="ZF_MYND_2"/>
    <property type="match status" value="1"/>
</dbReference>
<sequence length="1014" mass="106816">MPHRRQPSATARHHQEASSSSSPPFPADGISSDFEACLQRLPAATQRFLSLQGRPSELNVAKELSGNLGSVCEHLDGHSEGSPSASQVVASALEYQALRVALLRLVAIASRLTPTELFPDPNVSHTLAAASAWAFFQSCEATAKLLRKLTSFQAPAVDFARKLLRMQTLQALSRQLAAALEVLQSSPNPYHRVLQQQQQQQRWPHMLMQVGITAYMSCNLLAALALHVQASADPEAGGAGHQRQQQQRQAARSYLREFVAALHASYLMEHAAKLLLLLKESVPLLEARMSTQVDGMLPQTVGRACTILQQAYEACSRLHARLDSGAAGASRLPSSVLDHLCQVLSGRCLQHAMILHGLEALCIADRGPMYGLPYGPWYPSVCLARFAASHGSSVSEQVPVLGDNALQAMLAALQPVFRVPPLGRRAGLALLMRVGRLAVVSGQVWASATAASFRGSGLEAILPCTLVGMTGVFTLHVAFQHLRPLQHDSAAHVAREVLAWWSLVEGVVRHALCAPACMVERLAVYLEGTIGATARWGQGVPLPAAPPPGVAAALAGGFLPCLERLLRRTGVDFHNLETVLANALLGRSNSPQWLIALLAYGEERQAAALVVTVGKLLRRADPRVVATPLGLRTWALLEVVGTIATVLWPPAEPKADVEASAPQQRQLGLLTSCMLCEWLPPLSRLLQRRTVPAAAASAEQHRSTLPGAALSESACVKALRGVLPWVSALALQCLDPGSSRLVGTAAAASGSAAPAAAPATPADACVSHVDWRLLLLEEVDVVRLLGAVLGAGADWHQPGGATHDLALGCCAVAAAFPEQVRQAVVVAAAEDPDPAAAGWRPARLRALVPLLSADVQAKEEGGDAVTAGSSSSSDSRSGGGDEARMVSTSALVRAVDALAEQLDAWSCDGQAGADGRQADGATGLRAALHEALTEPGCFETLPEALVSPGELRLRGLLRGCGNPGCANLAGDSEAEVKLKGCGRCGAVGYCCRECQVAHWRAGHKEVCGQDRVAG</sequence>
<dbReference type="PANTHER" id="PTHR32523">
    <property type="entry name" value="PHYTOL KINASE 1, CHLOROPLASTIC"/>
    <property type="match status" value="1"/>
</dbReference>
<evidence type="ECO:0000256" key="1">
    <source>
        <dbReference type="ARBA" id="ARBA00004508"/>
    </source>
</evidence>
<evidence type="ECO:0000256" key="4">
    <source>
        <dbReference type="ARBA" id="ARBA00022640"/>
    </source>
</evidence>
<keyword evidence="6" id="KW-0812">Transmembrane</keyword>
<evidence type="ECO:0000256" key="12">
    <source>
        <dbReference type="ARBA" id="ARBA00022989"/>
    </source>
</evidence>
<gene>
    <name evidence="20" type="ORF">Agub_g6187</name>
</gene>
<comment type="pathway">
    <text evidence="14">Cofactor biosynthesis; tocopherol biosynthesis.</text>
</comment>
<dbReference type="Gene3D" id="6.10.140.2220">
    <property type="match status" value="1"/>
</dbReference>
<evidence type="ECO:0000256" key="13">
    <source>
        <dbReference type="ARBA" id="ARBA00023136"/>
    </source>
</evidence>
<dbReference type="Proteomes" id="UP001054857">
    <property type="component" value="Unassembled WGS sequence"/>
</dbReference>
<keyword evidence="3" id="KW-0150">Chloroplast</keyword>
<proteinExistence type="inferred from homology"/>
<comment type="caution">
    <text evidence="20">The sequence shown here is derived from an EMBL/GenBank/DDBJ whole genome shotgun (WGS) entry which is preliminary data.</text>
</comment>
<comment type="similarity">
    <text evidence="2">Belongs to the polyprenol kinase family.</text>
</comment>
<dbReference type="SUPFAM" id="SSF144232">
    <property type="entry name" value="HIT/MYND zinc finger-like"/>
    <property type="match status" value="1"/>
</dbReference>
<keyword evidence="10" id="KW-0862">Zinc</keyword>
<evidence type="ECO:0000256" key="5">
    <source>
        <dbReference type="ARBA" id="ARBA00022679"/>
    </source>
</evidence>
<name>A0AAD3DPG2_9CHLO</name>
<dbReference type="EMBL" id="BMAR01000008">
    <property type="protein sequence ID" value="GFR44844.1"/>
    <property type="molecule type" value="Genomic_DNA"/>
</dbReference>
<dbReference type="Pfam" id="PF01753">
    <property type="entry name" value="zf-MYND"/>
    <property type="match status" value="1"/>
</dbReference>
<evidence type="ECO:0000256" key="16">
    <source>
        <dbReference type="ARBA" id="ARBA00048889"/>
    </source>
</evidence>
<dbReference type="GO" id="GO:0016020">
    <property type="term" value="C:membrane"/>
    <property type="evidence" value="ECO:0007669"/>
    <property type="project" value="UniProtKB-SubCell"/>
</dbReference>
<accession>A0AAD3DPG2</accession>